<sequence>MTTNHRIALIRGDGIGTEVLPPAQQVLDVLGRRHGFSLSYTSYDWSCERTRRPVSRSRCGIRSTTRPTRVGPHRPSM</sequence>
<evidence type="ECO:0000313" key="3">
    <source>
        <dbReference type="Proteomes" id="UP000011205"/>
    </source>
</evidence>
<dbReference type="SUPFAM" id="SSF53659">
    <property type="entry name" value="Isocitrate/Isopropylmalate dehydrogenase-like"/>
    <property type="match status" value="1"/>
</dbReference>
<reference evidence="2 3" key="1">
    <citation type="journal article" date="2013" name="Genome Announc.">
        <title>Draft Genome Sequence of Streptomyces viridochromogenes Strain Tu57, Producer of Avilamycin.</title>
        <authorList>
            <person name="Gruning B.A."/>
            <person name="Erxleben A."/>
            <person name="Hahnlein A."/>
            <person name="Gunther S."/>
        </authorList>
    </citation>
    <scope>NUCLEOTIDE SEQUENCE [LARGE SCALE GENOMIC DNA]</scope>
    <source>
        <strain evidence="2 3">Tue57</strain>
    </source>
</reference>
<dbReference type="AlphaFoldDB" id="L8PSC4"/>
<name>L8PSC4_STRVR</name>
<proteinExistence type="predicted"/>
<evidence type="ECO:0000256" key="1">
    <source>
        <dbReference type="SAM" id="MobiDB-lite"/>
    </source>
</evidence>
<dbReference type="EMBL" id="AMLP01000002">
    <property type="protein sequence ID" value="ELS58979.1"/>
    <property type="molecule type" value="Genomic_DNA"/>
</dbReference>
<accession>L8PSC4</accession>
<organism evidence="2 3">
    <name type="scientific">Streptomyces viridochromogenes Tue57</name>
    <dbReference type="NCBI Taxonomy" id="1160705"/>
    <lineage>
        <taxon>Bacteria</taxon>
        <taxon>Bacillati</taxon>
        <taxon>Actinomycetota</taxon>
        <taxon>Actinomycetes</taxon>
        <taxon>Kitasatosporales</taxon>
        <taxon>Streptomycetaceae</taxon>
        <taxon>Streptomyces</taxon>
    </lineage>
</organism>
<feature type="region of interest" description="Disordered" evidence="1">
    <location>
        <begin position="56"/>
        <end position="77"/>
    </location>
</feature>
<protein>
    <submittedName>
        <fullName evidence="2">Putative Tartrate dehydrogenase</fullName>
    </submittedName>
</protein>
<dbReference type="Proteomes" id="UP000011205">
    <property type="component" value="Unassembled WGS sequence"/>
</dbReference>
<comment type="caution">
    <text evidence="2">The sequence shown here is derived from an EMBL/GenBank/DDBJ whole genome shotgun (WGS) entry which is preliminary data.</text>
</comment>
<evidence type="ECO:0000313" key="2">
    <source>
        <dbReference type="EMBL" id="ELS58979.1"/>
    </source>
</evidence>
<dbReference type="Gene3D" id="3.40.718.10">
    <property type="entry name" value="Isopropylmalate Dehydrogenase"/>
    <property type="match status" value="1"/>
</dbReference>
<gene>
    <name evidence="2" type="ORF">STVIR_0039</name>
</gene>
<dbReference type="PATRIC" id="fig|1160705.3.peg.37"/>